<evidence type="ECO:0000313" key="4">
    <source>
        <dbReference type="Proteomes" id="UP000594261"/>
    </source>
</evidence>
<keyword evidence="2" id="KW-0328">Glycosyltransferase</keyword>
<evidence type="ECO:0000256" key="1">
    <source>
        <dbReference type="ARBA" id="ARBA00009995"/>
    </source>
</evidence>
<evidence type="ECO:0000256" key="2">
    <source>
        <dbReference type="ARBA" id="ARBA00022676"/>
    </source>
</evidence>
<keyword evidence="4" id="KW-1185">Reference proteome</keyword>
<reference evidence="3 4" key="1">
    <citation type="journal article" date="2016" name="G3 (Bethesda)">
        <title>First Draft Assembly and Annotation of the Genome of a California Endemic Oak Quercus lobata Nee (Fagaceae).</title>
        <authorList>
            <person name="Sork V.L."/>
            <person name="Fitz-Gibbon S.T."/>
            <person name="Puiu D."/>
            <person name="Crepeau M."/>
            <person name="Gugger P.F."/>
            <person name="Sherman R."/>
            <person name="Stevens K."/>
            <person name="Langley C.H."/>
            <person name="Pellegrini M."/>
            <person name="Salzberg S.L."/>
        </authorList>
    </citation>
    <scope>NUCLEOTIDE SEQUENCE [LARGE SCALE GENOMIC DNA]</scope>
    <source>
        <strain evidence="3 4">cv. SW786</strain>
    </source>
</reference>
<accession>A0A7N2LSA5</accession>
<dbReference type="EMBL" id="LRBV02000005">
    <property type="status" value="NOT_ANNOTATED_CDS"/>
    <property type="molecule type" value="Genomic_DNA"/>
</dbReference>
<organism evidence="3 4">
    <name type="scientific">Quercus lobata</name>
    <name type="common">Valley oak</name>
    <dbReference type="NCBI Taxonomy" id="97700"/>
    <lineage>
        <taxon>Eukaryota</taxon>
        <taxon>Viridiplantae</taxon>
        <taxon>Streptophyta</taxon>
        <taxon>Embryophyta</taxon>
        <taxon>Tracheophyta</taxon>
        <taxon>Spermatophyta</taxon>
        <taxon>Magnoliopsida</taxon>
        <taxon>eudicotyledons</taxon>
        <taxon>Gunneridae</taxon>
        <taxon>Pentapetalae</taxon>
        <taxon>rosids</taxon>
        <taxon>fabids</taxon>
        <taxon>Fagales</taxon>
        <taxon>Fagaceae</taxon>
        <taxon>Quercus</taxon>
    </lineage>
</organism>
<dbReference type="InParanoid" id="A0A7N2LSA5"/>
<dbReference type="EnsemblPlants" id="QL05p056194:mrna">
    <property type="protein sequence ID" value="QL05p056194:mrna"/>
    <property type="gene ID" value="QL05p056194"/>
</dbReference>
<dbReference type="GO" id="GO:0035251">
    <property type="term" value="F:UDP-glucosyltransferase activity"/>
    <property type="evidence" value="ECO:0007669"/>
    <property type="project" value="TreeGrafter"/>
</dbReference>
<keyword evidence="2" id="KW-0808">Transferase</keyword>
<dbReference type="Gramene" id="QL05p056194:mrna">
    <property type="protein sequence ID" value="QL05p056194:mrna"/>
    <property type="gene ID" value="QL05p056194"/>
</dbReference>
<dbReference type="SUPFAM" id="SSF53756">
    <property type="entry name" value="UDP-Glycosyltransferase/glycogen phosphorylase"/>
    <property type="match status" value="1"/>
</dbReference>
<dbReference type="Gene3D" id="3.40.50.2000">
    <property type="entry name" value="Glycogen Phosphorylase B"/>
    <property type="match status" value="1"/>
</dbReference>
<dbReference type="PANTHER" id="PTHR48047:SF131">
    <property type="entry name" value="GLYCOSYLTRANSFERASE"/>
    <property type="match status" value="1"/>
</dbReference>
<dbReference type="Proteomes" id="UP000594261">
    <property type="component" value="Chromosome 5"/>
</dbReference>
<comment type="similarity">
    <text evidence="1">Belongs to the UDP-glycosyltransferase family.</text>
</comment>
<evidence type="ECO:0000313" key="3">
    <source>
        <dbReference type="EnsemblPlants" id="QL05p056194:mrna"/>
    </source>
</evidence>
<dbReference type="AlphaFoldDB" id="A0A7N2LSA5"/>
<reference evidence="3" key="2">
    <citation type="submission" date="2021-01" db="UniProtKB">
        <authorList>
            <consortium name="EnsemblPlants"/>
        </authorList>
    </citation>
    <scope>IDENTIFICATION</scope>
</reference>
<name>A0A7N2LSA5_QUELO</name>
<sequence length="160" mass="17571">MHPHRKHHEQMALALQNLISTRPGPKPVCAILNTMMGWSTEVFAKFHIPTVAFFTSGACSAAIERSTTTISGPKKMGPPKLGNQPPWVEEVEGVIALLINTCDDLESPFIRYLSDQIGKLVWGVGPLCPNSIGSQQQQAHFFTTMNFVPTTGSQMLPKTR</sequence>
<proteinExistence type="inferred from homology"/>
<dbReference type="PANTHER" id="PTHR48047">
    <property type="entry name" value="GLYCOSYLTRANSFERASE"/>
    <property type="match status" value="1"/>
</dbReference>
<protein>
    <submittedName>
        <fullName evidence="3">Uncharacterized protein</fullName>
    </submittedName>
</protein>